<keyword evidence="10 13" id="KW-0143">Chaperone</keyword>
<evidence type="ECO:0000256" key="5">
    <source>
        <dbReference type="ARBA" id="ARBA00022475"/>
    </source>
</evidence>
<evidence type="ECO:0000259" key="15">
    <source>
        <dbReference type="Pfam" id="PF02096"/>
    </source>
</evidence>
<reference evidence="18" key="1">
    <citation type="submission" date="2018-02" db="EMBL/GenBank/DDBJ databases">
        <authorList>
            <person name="Hausmann B."/>
        </authorList>
    </citation>
    <scope>NUCLEOTIDE SEQUENCE [LARGE SCALE GENOMIC DNA]</scope>
    <source>
        <strain evidence="18">Peat soil MAG SbA5</strain>
    </source>
</reference>
<evidence type="ECO:0000256" key="14">
    <source>
        <dbReference type="SAM" id="MobiDB-lite"/>
    </source>
</evidence>
<evidence type="ECO:0000256" key="10">
    <source>
        <dbReference type="ARBA" id="ARBA00023186"/>
    </source>
</evidence>
<dbReference type="Pfam" id="PF02096">
    <property type="entry name" value="60KD_IMP"/>
    <property type="match status" value="1"/>
</dbReference>
<dbReference type="HAMAP" id="MF_01810">
    <property type="entry name" value="YidC_type1"/>
    <property type="match status" value="1"/>
</dbReference>
<gene>
    <name evidence="13 17" type="primary">yidC</name>
    <name evidence="17" type="ORF">SBA5_300015</name>
</gene>
<dbReference type="InterPro" id="IPR019998">
    <property type="entry name" value="Membr_insert_YidC"/>
</dbReference>
<evidence type="ECO:0000313" key="18">
    <source>
        <dbReference type="Proteomes" id="UP000239735"/>
    </source>
</evidence>
<comment type="subunit">
    <text evidence="13">Interacts with the Sec translocase complex via SecD. Specifically interacts with transmembrane segments of nascent integral membrane proteins during membrane integration.</text>
</comment>
<dbReference type="Gene3D" id="2.70.98.90">
    <property type="match status" value="1"/>
</dbReference>
<evidence type="ECO:0000256" key="9">
    <source>
        <dbReference type="ARBA" id="ARBA00023136"/>
    </source>
</evidence>
<sequence>MPEVHNPNLQSQGSGGGAGGAGGDFRSTMAIMLVVLAAFLGYQYFFAKPKPAEQPPAATQTQPAAPSAQVAPAPGQKTSAAAPAHPVKATPEISASQESELTVENELYMIVLTNRGALVKHWILKKYFDSSGKPLDLVQPEAAARFGSPISLFTYEPVLTSQLNQALYQSTATGAHPTPVGLIVAPASVTFHYAANGLDVVKILHFDSSYVVTVETQVLRDGQPVRALVEWPAGLGDMEEFAQSSMIHSQTRTPSYFAWSLDGKESSQLAAKVSGNNTIDEPYQYAAITDLYFAAAFLPANPDRTTVVTLHNAIDLPSNPSDPNSKKTPDDVLGLAIGDTSGYTKLRIFAGPKATDVLSSIHSIGADGKADGPSLEPLIEFGMWSFIAKPLYLLLRWMVKHGINNWGWAIIISTVVFNLLLLPTRISAMKSSLKTMRIQPKVDAIKNRYKSLKMNDPKRGEMNTEMMALYKAEGVNMYGSCLPMLVPLILLWPYFRVLQYAVELRQAHWMWLPDLSQPDPTYILPILIIISMFFTQYITPSPGMDPAQRRMMAFIMPIFFGFMLLHYASGLALYWCTGNVIMLAMQIGINRSHWGKEMHEIAARRSAKKLGANPKTIQGRR</sequence>
<evidence type="ECO:0000256" key="3">
    <source>
        <dbReference type="ARBA" id="ARBA00015325"/>
    </source>
</evidence>
<evidence type="ECO:0000256" key="6">
    <source>
        <dbReference type="ARBA" id="ARBA00022692"/>
    </source>
</evidence>
<feature type="transmembrane region" description="Helical" evidence="13">
    <location>
        <begin position="522"/>
        <end position="539"/>
    </location>
</feature>
<keyword evidence="8 13" id="KW-1133">Transmembrane helix</keyword>
<accession>A0A2N9LDM1</accession>
<proteinExistence type="inferred from homology"/>
<dbReference type="InterPro" id="IPR001708">
    <property type="entry name" value="YidC/ALB3/OXA1/COX18"/>
</dbReference>
<dbReference type="NCBIfam" id="TIGR03593">
    <property type="entry name" value="yidC_nterm"/>
    <property type="match status" value="1"/>
</dbReference>
<evidence type="ECO:0000256" key="2">
    <source>
        <dbReference type="ARBA" id="ARBA00010527"/>
    </source>
</evidence>
<dbReference type="GO" id="GO:0015031">
    <property type="term" value="P:protein transport"/>
    <property type="evidence" value="ECO:0007669"/>
    <property type="project" value="UniProtKB-KW"/>
</dbReference>
<name>A0A2N9LDM1_9BACT</name>
<dbReference type="EMBL" id="OKRB01000087">
    <property type="protein sequence ID" value="SPE21371.1"/>
    <property type="molecule type" value="Genomic_DNA"/>
</dbReference>
<dbReference type="InterPro" id="IPR038221">
    <property type="entry name" value="YidC_periplasmic_sf"/>
</dbReference>
<feature type="transmembrane region" description="Helical" evidence="13">
    <location>
        <begin position="29"/>
        <end position="47"/>
    </location>
</feature>
<dbReference type="PANTHER" id="PTHR12428:SF65">
    <property type="entry name" value="CYTOCHROME C OXIDASE ASSEMBLY PROTEIN COX18, MITOCHONDRIAL"/>
    <property type="match status" value="1"/>
</dbReference>
<dbReference type="PRINTS" id="PR00701">
    <property type="entry name" value="60KDINNERMP"/>
</dbReference>
<dbReference type="Pfam" id="PF14849">
    <property type="entry name" value="YidC_periplas"/>
    <property type="match status" value="1"/>
</dbReference>
<feature type="transmembrane region" description="Helical" evidence="13">
    <location>
        <begin position="405"/>
        <end position="428"/>
    </location>
</feature>
<evidence type="ECO:0000313" key="17">
    <source>
        <dbReference type="EMBL" id="SPE21371.1"/>
    </source>
</evidence>
<evidence type="ECO:0000259" key="16">
    <source>
        <dbReference type="Pfam" id="PF14849"/>
    </source>
</evidence>
<evidence type="ECO:0000256" key="7">
    <source>
        <dbReference type="ARBA" id="ARBA00022927"/>
    </source>
</evidence>
<comment type="similarity">
    <text evidence="2 13">Belongs to the OXA1/ALB3/YidC family. Type 1 subfamily.</text>
</comment>
<feature type="transmembrane region" description="Helical" evidence="13">
    <location>
        <begin position="475"/>
        <end position="495"/>
    </location>
</feature>
<evidence type="ECO:0000256" key="13">
    <source>
        <dbReference type="HAMAP-Rule" id="MF_01810"/>
    </source>
</evidence>
<evidence type="ECO:0000256" key="12">
    <source>
        <dbReference type="ARBA" id="ARBA00033342"/>
    </source>
</evidence>
<evidence type="ECO:0000256" key="11">
    <source>
        <dbReference type="ARBA" id="ARBA00033245"/>
    </source>
</evidence>
<feature type="domain" description="Membrane insertase YidC N-terminal" evidence="16">
    <location>
        <begin position="101"/>
        <end position="393"/>
    </location>
</feature>
<dbReference type="InterPro" id="IPR047196">
    <property type="entry name" value="YidC_ALB_C"/>
</dbReference>
<evidence type="ECO:0000256" key="8">
    <source>
        <dbReference type="ARBA" id="ARBA00022989"/>
    </source>
</evidence>
<keyword evidence="4 13" id="KW-0813">Transport</keyword>
<keyword evidence="9 13" id="KW-0472">Membrane</keyword>
<organism evidence="17 18">
    <name type="scientific">Candidatus Sulfuritelmatomonas gaucii</name>
    <dbReference type="NCBI Taxonomy" id="2043161"/>
    <lineage>
        <taxon>Bacteria</taxon>
        <taxon>Pseudomonadati</taxon>
        <taxon>Acidobacteriota</taxon>
        <taxon>Terriglobia</taxon>
        <taxon>Terriglobales</taxon>
        <taxon>Acidobacteriaceae</taxon>
        <taxon>Candidatus Sulfuritelmatomonas</taxon>
    </lineage>
</organism>
<dbReference type="GO" id="GO:0005886">
    <property type="term" value="C:plasma membrane"/>
    <property type="evidence" value="ECO:0007669"/>
    <property type="project" value="UniProtKB-SubCell"/>
</dbReference>
<dbReference type="InterPro" id="IPR028053">
    <property type="entry name" value="Membr_insert_YidC_N"/>
</dbReference>
<dbReference type="CDD" id="cd20070">
    <property type="entry name" value="5TM_YidC_Alb3"/>
    <property type="match status" value="1"/>
</dbReference>
<dbReference type="PANTHER" id="PTHR12428">
    <property type="entry name" value="OXA1"/>
    <property type="match status" value="1"/>
</dbReference>
<feature type="domain" description="Membrane insertase YidC/Oxa/ALB C-terminal" evidence="15">
    <location>
        <begin position="406"/>
        <end position="591"/>
    </location>
</feature>
<feature type="region of interest" description="Disordered" evidence="14">
    <location>
        <begin position="51"/>
        <end position="96"/>
    </location>
</feature>
<dbReference type="InterPro" id="IPR028055">
    <property type="entry name" value="YidC/Oxa/ALB_C"/>
</dbReference>
<comment type="subcellular location">
    <subcellularLocation>
        <location evidence="1">Cell inner membrane</location>
        <topology evidence="1">Multi-pass membrane protein</topology>
    </subcellularLocation>
    <subcellularLocation>
        <location evidence="13">Cell membrane</location>
        <topology evidence="13">Multi-pass membrane protein</topology>
    </subcellularLocation>
</comment>
<keyword evidence="7 13" id="KW-0653">Protein transport</keyword>
<evidence type="ECO:0000256" key="4">
    <source>
        <dbReference type="ARBA" id="ARBA00022448"/>
    </source>
</evidence>
<feature type="transmembrane region" description="Helical" evidence="13">
    <location>
        <begin position="551"/>
        <end position="575"/>
    </location>
</feature>
<dbReference type="CDD" id="cd19961">
    <property type="entry name" value="EcYidC-like_peri"/>
    <property type="match status" value="1"/>
</dbReference>
<protein>
    <recommendedName>
        <fullName evidence="3 13">Membrane protein insertase YidC</fullName>
    </recommendedName>
    <alternativeName>
        <fullName evidence="12 13">Foldase YidC</fullName>
    </alternativeName>
    <alternativeName>
        <fullName evidence="11 13">Membrane integrase YidC</fullName>
    </alternativeName>
    <alternativeName>
        <fullName evidence="13">Membrane protein YidC</fullName>
    </alternativeName>
</protein>
<dbReference type="Proteomes" id="UP000239735">
    <property type="component" value="Unassembled WGS sequence"/>
</dbReference>
<keyword evidence="5 13" id="KW-1003">Cell membrane</keyword>
<comment type="function">
    <text evidence="13">Required for the insertion and/or proper folding and/or complex formation of integral membrane proteins into the membrane. Involved in integration of membrane proteins that insert both dependently and independently of the Sec translocase complex, as well as at least some lipoproteins. Aids folding of multispanning membrane proteins.</text>
</comment>
<feature type="region of interest" description="Disordered" evidence="14">
    <location>
        <begin position="1"/>
        <end position="20"/>
    </location>
</feature>
<dbReference type="AlphaFoldDB" id="A0A2N9LDM1"/>
<dbReference type="NCBIfam" id="TIGR03592">
    <property type="entry name" value="yidC_oxa1_cterm"/>
    <property type="match status" value="1"/>
</dbReference>
<dbReference type="GO" id="GO:0051205">
    <property type="term" value="P:protein insertion into membrane"/>
    <property type="evidence" value="ECO:0007669"/>
    <property type="project" value="TreeGrafter"/>
</dbReference>
<keyword evidence="6 13" id="KW-0812">Transmembrane</keyword>
<dbReference type="GO" id="GO:0032977">
    <property type="term" value="F:membrane insertase activity"/>
    <property type="evidence" value="ECO:0007669"/>
    <property type="project" value="InterPro"/>
</dbReference>
<feature type="compositionally biased region" description="Low complexity" evidence="14">
    <location>
        <begin position="55"/>
        <end position="74"/>
    </location>
</feature>
<evidence type="ECO:0000256" key="1">
    <source>
        <dbReference type="ARBA" id="ARBA00004429"/>
    </source>
</evidence>